<reference evidence="9" key="1">
    <citation type="journal article" date="2020" name="Nat. Commun.">
        <title>Genome assembly of wild tea tree DASZ reveals pedigree and selection history of tea varieties.</title>
        <authorList>
            <person name="Zhang W."/>
            <person name="Zhang Y."/>
            <person name="Qiu H."/>
            <person name="Guo Y."/>
            <person name="Wan H."/>
            <person name="Zhang X."/>
            <person name="Scossa F."/>
            <person name="Alseekh S."/>
            <person name="Zhang Q."/>
            <person name="Wang P."/>
            <person name="Xu L."/>
            <person name="Schmidt M.H."/>
            <person name="Jia X."/>
            <person name="Li D."/>
            <person name="Zhu A."/>
            <person name="Guo F."/>
            <person name="Chen W."/>
            <person name="Ni D."/>
            <person name="Usadel B."/>
            <person name="Fernie A.R."/>
            <person name="Wen W."/>
        </authorList>
    </citation>
    <scope>NUCLEOTIDE SEQUENCE [LARGE SCALE GENOMIC DNA]</scope>
    <source>
        <strain evidence="9">cv. G240</strain>
    </source>
</reference>
<feature type="region of interest" description="Disordered" evidence="6">
    <location>
        <begin position="77"/>
        <end position="100"/>
    </location>
</feature>
<dbReference type="PANTHER" id="PTHR10743">
    <property type="entry name" value="PROTEIN RER1"/>
    <property type="match status" value="1"/>
</dbReference>
<accession>A0A7J7I9Z2</accession>
<dbReference type="GO" id="GO:0006621">
    <property type="term" value="P:protein retention in ER lumen"/>
    <property type="evidence" value="ECO:0007669"/>
    <property type="project" value="TreeGrafter"/>
</dbReference>
<organism evidence="8 9">
    <name type="scientific">Camellia sinensis</name>
    <name type="common">Tea plant</name>
    <name type="synonym">Thea sinensis</name>
    <dbReference type="NCBI Taxonomy" id="4442"/>
    <lineage>
        <taxon>Eukaryota</taxon>
        <taxon>Viridiplantae</taxon>
        <taxon>Streptophyta</taxon>
        <taxon>Embryophyta</taxon>
        <taxon>Tracheophyta</taxon>
        <taxon>Spermatophyta</taxon>
        <taxon>Magnoliopsida</taxon>
        <taxon>eudicotyledons</taxon>
        <taxon>Gunneridae</taxon>
        <taxon>Pentapetalae</taxon>
        <taxon>asterids</taxon>
        <taxon>Ericales</taxon>
        <taxon>Theaceae</taxon>
        <taxon>Camellia</taxon>
    </lineage>
</organism>
<protein>
    <recommendedName>
        <fullName evidence="10">Protein RER1</fullName>
    </recommendedName>
</protein>
<evidence type="ECO:0000313" key="9">
    <source>
        <dbReference type="Proteomes" id="UP000593564"/>
    </source>
</evidence>
<dbReference type="Pfam" id="PF03248">
    <property type="entry name" value="Rer1"/>
    <property type="match status" value="1"/>
</dbReference>
<comment type="caution">
    <text evidence="8">The sequence shown here is derived from an EMBL/GenBank/DDBJ whole genome shotgun (WGS) entry which is preliminary data.</text>
</comment>
<keyword evidence="4 7" id="KW-1133">Transmembrane helix</keyword>
<evidence type="ECO:0000256" key="3">
    <source>
        <dbReference type="ARBA" id="ARBA00022692"/>
    </source>
</evidence>
<evidence type="ECO:0000256" key="5">
    <source>
        <dbReference type="ARBA" id="ARBA00023136"/>
    </source>
</evidence>
<dbReference type="GO" id="GO:0006890">
    <property type="term" value="P:retrograde vesicle-mediated transport, Golgi to endoplasmic reticulum"/>
    <property type="evidence" value="ECO:0007669"/>
    <property type="project" value="TreeGrafter"/>
</dbReference>
<dbReference type="AlphaFoldDB" id="A0A7J7I9Z2"/>
<keyword evidence="5 7" id="KW-0472">Membrane</keyword>
<reference evidence="8 9" key="2">
    <citation type="submission" date="2020-07" db="EMBL/GenBank/DDBJ databases">
        <title>Genome assembly of wild tea tree DASZ reveals pedigree and selection history of tea varieties.</title>
        <authorList>
            <person name="Zhang W."/>
        </authorList>
    </citation>
    <scope>NUCLEOTIDE SEQUENCE [LARGE SCALE GENOMIC DNA]</scope>
    <source>
        <strain evidence="9">cv. G240</strain>
        <tissue evidence="8">Leaf</tissue>
    </source>
</reference>
<sequence length="141" mass="15804">MIICARPGLEQYQHLLDKSTLHVLHRWITFAAIVTIYIIKVYLVQGFYIMSYGLRIYILNLLIGFISPKTHMTMAQPSPLGAPTSSAPSSVAFPSLSSGEDHPDVLRDYRPDVLGDIHPDVLCWEFSTSIDEQVLVEAWSG</sequence>
<dbReference type="GO" id="GO:0000139">
    <property type="term" value="C:Golgi membrane"/>
    <property type="evidence" value="ECO:0007669"/>
    <property type="project" value="TreeGrafter"/>
</dbReference>
<comment type="similarity">
    <text evidence="2">Belongs to the RER1 family.</text>
</comment>
<evidence type="ECO:0000256" key="7">
    <source>
        <dbReference type="SAM" id="Phobius"/>
    </source>
</evidence>
<evidence type="ECO:0000256" key="2">
    <source>
        <dbReference type="ARBA" id="ARBA00006070"/>
    </source>
</evidence>
<evidence type="ECO:0000313" key="8">
    <source>
        <dbReference type="EMBL" id="KAF5961357.1"/>
    </source>
</evidence>
<comment type="subcellular location">
    <subcellularLocation>
        <location evidence="1">Membrane</location>
        <topology evidence="1">Multi-pass membrane protein</topology>
    </subcellularLocation>
</comment>
<evidence type="ECO:0000256" key="6">
    <source>
        <dbReference type="SAM" id="MobiDB-lite"/>
    </source>
</evidence>
<proteinExistence type="inferred from homology"/>
<name>A0A7J7I9Z2_CAMSI</name>
<keyword evidence="9" id="KW-1185">Reference proteome</keyword>
<dbReference type="PANTHER" id="PTHR10743:SF28">
    <property type="entry name" value="PROTEIN RER1C"/>
    <property type="match status" value="1"/>
</dbReference>
<dbReference type="EMBL" id="JACBKZ010000001">
    <property type="protein sequence ID" value="KAF5961357.1"/>
    <property type="molecule type" value="Genomic_DNA"/>
</dbReference>
<dbReference type="Proteomes" id="UP000593564">
    <property type="component" value="Unassembled WGS sequence"/>
</dbReference>
<evidence type="ECO:0000256" key="4">
    <source>
        <dbReference type="ARBA" id="ARBA00022989"/>
    </source>
</evidence>
<evidence type="ECO:0000256" key="1">
    <source>
        <dbReference type="ARBA" id="ARBA00004141"/>
    </source>
</evidence>
<keyword evidence="3 7" id="KW-0812">Transmembrane</keyword>
<gene>
    <name evidence="8" type="ORF">HYC85_002566</name>
</gene>
<feature type="transmembrane region" description="Helical" evidence="7">
    <location>
        <begin position="49"/>
        <end position="66"/>
    </location>
</feature>
<dbReference type="InterPro" id="IPR004932">
    <property type="entry name" value="Rer1"/>
</dbReference>
<feature type="transmembrane region" description="Helical" evidence="7">
    <location>
        <begin position="23"/>
        <end position="43"/>
    </location>
</feature>
<evidence type="ECO:0008006" key="10">
    <source>
        <dbReference type="Google" id="ProtNLM"/>
    </source>
</evidence>
<dbReference type="GO" id="GO:0005783">
    <property type="term" value="C:endoplasmic reticulum"/>
    <property type="evidence" value="ECO:0007669"/>
    <property type="project" value="GOC"/>
</dbReference>